<keyword evidence="2" id="KW-0479">Metal-binding</keyword>
<reference evidence="11" key="1">
    <citation type="submission" date="2018-10" db="EMBL/GenBank/DDBJ databases">
        <title>Effector identification in a new, highly contiguous assembly of the strawberry crown rot pathogen Phytophthora cactorum.</title>
        <authorList>
            <person name="Armitage A.D."/>
            <person name="Nellist C.F."/>
            <person name="Bates H."/>
            <person name="Vickerstaff R.J."/>
            <person name="Harrison R.J."/>
        </authorList>
    </citation>
    <scope>NUCLEOTIDE SEQUENCE</scope>
    <source>
        <strain evidence="11">4040</strain>
    </source>
</reference>
<protein>
    <recommendedName>
        <fullName evidence="10">Integrase catalytic domain-containing protein</fullName>
    </recommendedName>
</protein>
<keyword evidence="3" id="KW-0255">Endonuclease</keyword>
<dbReference type="GO" id="GO:0015074">
    <property type="term" value="P:DNA integration"/>
    <property type="evidence" value="ECO:0007669"/>
    <property type="project" value="UniProtKB-KW"/>
</dbReference>
<organism evidence="11 12">
    <name type="scientific">Phytophthora cactorum</name>
    <dbReference type="NCBI Taxonomy" id="29920"/>
    <lineage>
        <taxon>Eukaryota</taxon>
        <taxon>Sar</taxon>
        <taxon>Stramenopiles</taxon>
        <taxon>Oomycota</taxon>
        <taxon>Peronosporomycetes</taxon>
        <taxon>Peronosporales</taxon>
        <taxon>Peronosporaceae</taxon>
        <taxon>Phytophthora</taxon>
    </lineage>
</organism>
<evidence type="ECO:0000256" key="7">
    <source>
        <dbReference type="ARBA" id="ARBA00022918"/>
    </source>
</evidence>
<keyword evidence="1" id="KW-0540">Nuclease</keyword>
<dbReference type="GO" id="GO:0003676">
    <property type="term" value="F:nucleic acid binding"/>
    <property type="evidence" value="ECO:0007669"/>
    <property type="project" value="InterPro"/>
</dbReference>
<evidence type="ECO:0000256" key="9">
    <source>
        <dbReference type="ARBA" id="ARBA00023172"/>
    </source>
</evidence>
<keyword evidence="8" id="KW-0808">Transferase</keyword>
<dbReference type="PANTHER" id="PTHR42648">
    <property type="entry name" value="TRANSPOSASE, PUTATIVE-RELATED"/>
    <property type="match status" value="1"/>
</dbReference>
<dbReference type="InterPro" id="IPR039537">
    <property type="entry name" value="Retrotran_Ty1/copia-like"/>
</dbReference>
<evidence type="ECO:0000256" key="6">
    <source>
        <dbReference type="ARBA" id="ARBA00022908"/>
    </source>
</evidence>
<keyword evidence="5" id="KW-0460">Magnesium</keyword>
<evidence type="ECO:0000313" key="11">
    <source>
        <dbReference type="EMBL" id="KAG2907202.1"/>
    </source>
</evidence>
<dbReference type="GO" id="GO:0003887">
    <property type="term" value="F:DNA-directed DNA polymerase activity"/>
    <property type="evidence" value="ECO:0007669"/>
    <property type="project" value="UniProtKB-KW"/>
</dbReference>
<dbReference type="PROSITE" id="PS50994">
    <property type="entry name" value="INTEGRASE"/>
    <property type="match status" value="1"/>
</dbReference>
<dbReference type="GO" id="GO:0046872">
    <property type="term" value="F:metal ion binding"/>
    <property type="evidence" value="ECO:0007669"/>
    <property type="project" value="UniProtKB-KW"/>
</dbReference>
<feature type="domain" description="Integrase catalytic" evidence="10">
    <location>
        <begin position="1"/>
        <end position="157"/>
    </location>
</feature>
<sequence length="222" mass="25417">MGPMQTKTPGGCTYVVTLIDDYSHHVTVYFMKAKSDLLSKFKIYKAAVENATDKKIKRPRSDIVGKYTGRLFKGYINRSGMKHEKTVQITPQQNGLAECMNRGLMEMARCILYHDSIEMKWWAEAIVYRTKLQLKNLKVFAALGYVHIPDEKRRKLDANAFKCRFMGYEDDVKRYCVQNVETGKVQIVRTVKFVETTSPGQLVTHQEEEDILGTSTAPTFNG</sequence>
<dbReference type="GO" id="GO:0004519">
    <property type="term" value="F:endonuclease activity"/>
    <property type="evidence" value="ECO:0007669"/>
    <property type="project" value="UniProtKB-KW"/>
</dbReference>
<dbReference type="Gene3D" id="3.30.420.10">
    <property type="entry name" value="Ribonuclease H-like superfamily/Ribonuclease H"/>
    <property type="match status" value="1"/>
</dbReference>
<keyword evidence="4" id="KW-0378">Hydrolase</keyword>
<keyword evidence="6" id="KW-0229">DNA integration</keyword>
<dbReference type="InterPro" id="IPR057670">
    <property type="entry name" value="SH3_retrovirus"/>
</dbReference>
<dbReference type="SUPFAM" id="SSF53098">
    <property type="entry name" value="Ribonuclease H-like"/>
    <property type="match status" value="1"/>
</dbReference>
<evidence type="ECO:0000256" key="1">
    <source>
        <dbReference type="ARBA" id="ARBA00022722"/>
    </source>
</evidence>
<name>A0A8T1BRK1_9STRA</name>
<evidence type="ECO:0000313" key="12">
    <source>
        <dbReference type="Proteomes" id="UP000736787"/>
    </source>
</evidence>
<dbReference type="GO" id="GO:0006310">
    <property type="term" value="P:DNA recombination"/>
    <property type="evidence" value="ECO:0007669"/>
    <property type="project" value="UniProtKB-KW"/>
</dbReference>
<dbReference type="Proteomes" id="UP000736787">
    <property type="component" value="Unassembled WGS sequence"/>
</dbReference>
<dbReference type="Pfam" id="PF25597">
    <property type="entry name" value="SH3_retrovirus"/>
    <property type="match status" value="1"/>
</dbReference>
<evidence type="ECO:0000256" key="3">
    <source>
        <dbReference type="ARBA" id="ARBA00022759"/>
    </source>
</evidence>
<evidence type="ECO:0000259" key="10">
    <source>
        <dbReference type="PROSITE" id="PS50994"/>
    </source>
</evidence>
<dbReference type="PANTHER" id="PTHR42648:SF11">
    <property type="entry name" value="TRANSPOSON TY4-P GAG-POL POLYPROTEIN"/>
    <property type="match status" value="1"/>
</dbReference>
<dbReference type="EMBL" id="RCMK01000933">
    <property type="protein sequence ID" value="KAG2907202.1"/>
    <property type="molecule type" value="Genomic_DNA"/>
</dbReference>
<comment type="caution">
    <text evidence="11">The sequence shown here is derived from an EMBL/GenBank/DDBJ whole genome shotgun (WGS) entry which is preliminary data.</text>
</comment>
<evidence type="ECO:0000256" key="4">
    <source>
        <dbReference type="ARBA" id="ARBA00022801"/>
    </source>
</evidence>
<evidence type="ECO:0000256" key="5">
    <source>
        <dbReference type="ARBA" id="ARBA00022842"/>
    </source>
</evidence>
<dbReference type="InterPro" id="IPR001584">
    <property type="entry name" value="Integrase_cat-core"/>
</dbReference>
<evidence type="ECO:0000256" key="2">
    <source>
        <dbReference type="ARBA" id="ARBA00022723"/>
    </source>
</evidence>
<keyword evidence="8" id="KW-0239">DNA-directed DNA polymerase</keyword>
<accession>A0A8T1BRK1</accession>
<gene>
    <name evidence="11" type="ORF">PC117_g20271</name>
</gene>
<keyword evidence="9" id="KW-0233">DNA recombination</keyword>
<dbReference type="InterPro" id="IPR012337">
    <property type="entry name" value="RNaseH-like_sf"/>
</dbReference>
<proteinExistence type="predicted"/>
<keyword evidence="8" id="KW-0548">Nucleotidyltransferase</keyword>
<dbReference type="VEuPathDB" id="FungiDB:PC110_g17682"/>
<dbReference type="InterPro" id="IPR036397">
    <property type="entry name" value="RNaseH_sf"/>
</dbReference>
<evidence type="ECO:0000256" key="8">
    <source>
        <dbReference type="ARBA" id="ARBA00022932"/>
    </source>
</evidence>
<dbReference type="AlphaFoldDB" id="A0A8T1BRK1"/>
<keyword evidence="7" id="KW-0695">RNA-directed DNA polymerase</keyword>
<dbReference type="GO" id="GO:0016787">
    <property type="term" value="F:hydrolase activity"/>
    <property type="evidence" value="ECO:0007669"/>
    <property type="project" value="UniProtKB-KW"/>
</dbReference>
<dbReference type="GO" id="GO:0003964">
    <property type="term" value="F:RNA-directed DNA polymerase activity"/>
    <property type="evidence" value="ECO:0007669"/>
    <property type="project" value="UniProtKB-KW"/>
</dbReference>